<sequence>MKQGGKYLLILILFLLPGIGLFSKDTVAERLLDGGQAATVNITHQSITSSQDIYSAMMDTFSSICRVETIKIEGRDYCRDFFRLAFIISKNFRIPVKSFFYTESYKCVLAERYVQGAYIYFHKLII</sequence>
<accession>A0A412TYT8</accession>
<reference evidence="1 2" key="1">
    <citation type="submission" date="2018-08" db="EMBL/GenBank/DDBJ databases">
        <title>A genome reference for cultivated species of the human gut microbiota.</title>
        <authorList>
            <person name="Zou Y."/>
            <person name="Xue W."/>
            <person name="Luo G."/>
        </authorList>
    </citation>
    <scope>NUCLEOTIDE SEQUENCE [LARGE SCALE GENOMIC DNA]</scope>
    <source>
        <strain evidence="1 2">AF16-14</strain>
    </source>
</reference>
<dbReference type="RefSeq" id="WP_022160862.1">
    <property type="nucleotide sequence ID" value="NZ_CABJFF010000005.1"/>
</dbReference>
<dbReference type="Proteomes" id="UP000284243">
    <property type="component" value="Unassembled WGS sequence"/>
</dbReference>
<evidence type="ECO:0000313" key="1">
    <source>
        <dbReference type="EMBL" id="RGU58641.1"/>
    </source>
</evidence>
<comment type="caution">
    <text evidence="1">The sequence shown here is derived from an EMBL/GenBank/DDBJ whole genome shotgun (WGS) entry which is preliminary data.</text>
</comment>
<dbReference type="EMBL" id="QRYC01000002">
    <property type="protein sequence ID" value="RGU58641.1"/>
    <property type="molecule type" value="Genomic_DNA"/>
</dbReference>
<name>A0A412TYT8_9BACT</name>
<dbReference type="AlphaFoldDB" id="A0A412TYT8"/>
<proteinExistence type="predicted"/>
<protein>
    <submittedName>
        <fullName evidence="1">Uncharacterized protein</fullName>
    </submittedName>
</protein>
<gene>
    <name evidence="1" type="ORF">DWW57_02720</name>
</gene>
<evidence type="ECO:0000313" key="2">
    <source>
        <dbReference type="Proteomes" id="UP000284243"/>
    </source>
</evidence>
<organism evidence="1 2">
    <name type="scientific">Odoribacter splanchnicus</name>
    <dbReference type="NCBI Taxonomy" id="28118"/>
    <lineage>
        <taxon>Bacteria</taxon>
        <taxon>Pseudomonadati</taxon>
        <taxon>Bacteroidota</taxon>
        <taxon>Bacteroidia</taxon>
        <taxon>Bacteroidales</taxon>
        <taxon>Odoribacteraceae</taxon>
        <taxon>Odoribacter</taxon>
    </lineage>
</organism>